<dbReference type="Proteomes" id="UP001148838">
    <property type="component" value="Unassembled WGS sequence"/>
</dbReference>
<comment type="caution">
    <text evidence="1">The sequence shown here is derived from an EMBL/GenBank/DDBJ whole genome shotgun (WGS) entry which is preliminary data.</text>
</comment>
<gene>
    <name evidence="1" type="ORF">ANN_26500</name>
</gene>
<proteinExistence type="predicted"/>
<dbReference type="EMBL" id="JAJSOF020000039">
    <property type="protein sequence ID" value="KAJ4426702.1"/>
    <property type="molecule type" value="Genomic_DNA"/>
</dbReference>
<accession>A0ABQ8RY89</accession>
<name>A0ABQ8RY89_PERAM</name>
<organism evidence="1 2">
    <name type="scientific">Periplaneta americana</name>
    <name type="common">American cockroach</name>
    <name type="synonym">Blatta americana</name>
    <dbReference type="NCBI Taxonomy" id="6978"/>
    <lineage>
        <taxon>Eukaryota</taxon>
        <taxon>Metazoa</taxon>
        <taxon>Ecdysozoa</taxon>
        <taxon>Arthropoda</taxon>
        <taxon>Hexapoda</taxon>
        <taxon>Insecta</taxon>
        <taxon>Pterygota</taxon>
        <taxon>Neoptera</taxon>
        <taxon>Polyneoptera</taxon>
        <taxon>Dictyoptera</taxon>
        <taxon>Blattodea</taxon>
        <taxon>Blattoidea</taxon>
        <taxon>Blattidae</taxon>
        <taxon>Blattinae</taxon>
        <taxon>Periplaneta</taxon>
    </lineage>
</organism>
<evidence type="ECO:0000313" key="2">
    <source>
        <dbReference type="Proteomes" id="UP001148838"/>
    </source>
</evidence>
<evidence type="ECO:0000313" key="1">
    <source>
        <dbReference type="EMBL" id="KAJ4426702.1"/>
    </source>
</evidence>
<sequence>MYSRNSENYRNEDLIKKKLTSVRVSKQFTFLPLQALLYVSNPRELHEKPLHNDRVTVWCAVGILVPYFFEEDGATVTVNSQRYTFVINNFLAPRLNALQIDQDYTVTICGISPEYYSKTHYRVEICESIDYCFKNMNFTNNRQFSAGRQNVHDEERSGRPTIITDDLLEQRTICLLMTLGP</sequence>
<protein>
    <submittedName>
        <fullName evidence="1">Uncharacterized protein</fullName>
    </submittedName>
</protein>
<keyword evidence="2" id="KW-1185">Reference proteome</keyword>
<reference evidence="1 2" key="1">
    <citation type="journal article" date="2022" name="Allergy">
        <title>Genome assembly and annotation of Periplaneta americana reveal a comprehensive cockroach allergen profile.</title>
        <authorList>
            <person name="Wang L."/>
            <person name="Xiong Q."/>
            <person name="Saelim N."/>
            <person name="Wang L."/>
            <person name="Nong W."/>
            <person name="Wan A.T."/>
            <person name="Shi M."/>
            <person name="Liu X."/>
            <person name="Cao Q."/>
            <person name="Hui J.H.L."/>
            <person name="Sookrung N."/>
            <person name="Leung T.F."/>
            <person name="Tungtrongchitr A."/>
            <person name="Tsui S.K.W."/>
        </authorList>
    </citation>
    <scope>NUCLEOTIDE SEQUENCE [LARGE SCALE GENOMIC DNA]</scope>
    <source>
        <strain evidence="1">PWHHKU_190912</strain>
    </source>
</reference>